<dbReference type="RefSeq" id="WP_346759680.1">
    <property type="nucleotide sequence ID" value="NZ_JAUJEB010000004.1"/>
</dbReference>
<accession>A0ABT8LBB7</accession>
<evidence type="ECO:0008006" key="3">
    <source>
        <dbReference type="Google" id="ProtNLM"/>
    </source>
</evidence>
<comment type="caution">
    <text evidence="1">The sequence shown here is derived from an EMBL/GenBank/DDBJ whole genome shotgun (WGS) entry which is preliminary data.</text>
</comment>
<evidence type="ECO:0000313" key="1">
    <source>
        <dbReference type="EMBL" id="MDN5214346.1"/>
    </source>
</evidence>
<sequence>MKRKITEKLLVLTFIVGGVFYGCTYDNETEMYGIGDCDTTDVSFSATIEPIIVTNCAIAGCHVPGNDRFLLRDYDEIKENVDNGSVGRHAIRDRDMPPDGPLPPCEIAQLDSWIKAGAPNN</sequence>
<keyword evidence="2" id="KW-1185">Reference proteome</keyword>
<gene>
    <name evidence="1" type="ORF">QQ020_19865</name>
</gene>
<dbReference type="PROSITE" id="PS51257">
    <property type="entry name" value="PROKAR_LIPOPROTEIN"/>
    <property type="match status" value="1"/>
</dbReference>
<evidence type="ECO:0000313" key="2">
    <source>
        <dbReference type="Proteomes" id="UP001172083"/>
    </source>
</evidence>
<proteinExistence type="predicted"/>
<reference evidence="1" key="1">
    <citation type="submission" date="2023-06" db="EMBL/GenBank/DDBJ databases">
        <title>Genomic of Agaribacillus aureum.</title>
        <authorList>
            <person name="Wang G."/>
        </authorList>
    </citation>
    <scope>NUCLEOTIDE SEQUENCE</scope>
    <source>
        <strain evidence="1">BMA12</strain>
    </source>
</reference>
<organism evidence="1 2">
    <name type="scientific">Agaribacillus aureus</name>
    <dbReference type="NCBI Taxonomy" id="3051825"/>
    <lineage>
        <taxon>Bacteria</taxon>
        <taxon>Pseudomonadati</taxon>
        <taxon>Bacteroidota</taxon>
        <taxon>Cytophagia</taxon>
        <taxon>Cytophagales</taxon>
        <taxon>Splendidivirgaceae</taxon>
        <taxon>Agaribacillus</taxon>
    </lineage>
</organism>
<dbReference type="Proteomes" id="UP001172083">
    <property type="component" value="Unassembled WGS sequence"/>
</dbReference>
<dbReference type="EMBL" id="JAUJEB010000004">
    <property type="protein sequence ID" value="MDN5214346.1"/>
    <property type="molecule type" value="Genomic_DNA"/>
</dbReference>
<protein>
    <recommendedName>
        <fullName evidence="3">Lipoprotein</fullName>
    </recommendedName>
</protein>
<name>A0ABT8LBB7_9BACT</name>